<dbReference type="GO" id="GO:0022857">
    <property type="term" value="F:transmembrane transporter activity"/>
    <property type="evidence" value="ECO:0007669"/>
    <property type="project" value="TreeGrafter"/>
</dbReference>
<dbReference type="GO" id="GO:0010960">
    <property type="term" value="P:magnesium ion homeostasis"/>
    <property type="evidence" value="ECO:0007669"/>
    <property type="project" value="InterPro"/>
</dbReference>
<accession>A0A0L0FER5</accession>
<dbReference type="SUPFAM" id="SSF54631">
    <property type="entry name" value="CBS-domain pair"/>
    <property type="match status" value="1"/>
</dbReference>
<evidence type="ECO:0000313" key="12">
    <source>
        <dbReference type="EMBL" id="KNC75257.1"/>
    </source>
</evidence>
<evidence type="ECO:0000259" key="10">
    <source>
        <dbReference type="PROSITE" id="PS51371"/>
    </source>
</evidence>
<feature type="transmembrane region" description="Helical" evidence="9">
    <location>
        <begin position="126"/>
        <end position="145"/>
    </location>
</feature>
<feature type="compositionally biased region" description="Polar residues" evidence="8">
    <location>
        <begin position="403"/>
        <end position="424"/>
    </location>
</feature>
<evidence type="ECO:0000256" key="7">
    <source>
        <dbReference type="PROSITE-ProRule" id="PRU01193"/>
    </source>
</evidence>
<evidence type="ECO:0000256" key="2">
    <source>
        <dbReference type="ARBA" id="ARBA00022692"/>
    </source>
</evidence>
<dbReference type="PANTHER" id="PTHR12064:SF94">
    <property type="entry name" value="UNEXTENDED PROTEIN"/>
    <property type="match status" value="1"/>
</dbReference>
<dbReference type="AlphaFoldDB" id="A0A0L0FER5"/>
<dbReference type="InterPro" id="IPR045095">
    <property type="entry name" value="ACDP"/>
</dbReference>
<keyword evidence="13" id="KW-1185">Reference proteome</keyword>
<evidence type="ECO:0000256" key="9">
    <source>
        <dbReference type="SAM" id="Phobius"/>
    </source>
</evidence>
<feature type="region of interest" description="Disordered" evidence="8">
    <location>
        <begin position="383"/>
        <end position="424"/>
    </location>
</feature>
<evidence type="ECO:0000256" key="8">
    <source>
        <dbReference type="SAM" id="MobiDB-lite"/>
    </source>
</evidence>
<comment type="subcellular location">
    <subcellularLocation>
        <location evidence="1">Membrane</location>
        <topology evidence="1">Multi-pass membrane protein</topology>
    </subcellularLocation>
</comment>
<dbReference type="Pfam" id="PF25562">
    <property type="entry name" value="CNBH_CNNM2_C"/>
    <property type="match status" value="1"/>
</dbReference>
<protein>
    <recommendedName>
        <fullName evidence="14">CNNM transmembrane domain-containing protein</fullName>
    </recommendedName>
</protein>
<dbReference type="STRING" id="667725.A0A0L0FER5"/>
<evidence type="ECO:0000256" key="5">
    <source>
        <dbReference type="ARBA" id="ARBA00023136"/>
    </source>
</evidence>
<name>A0A0L0FER5_9EUKA</name>
<dbReference type="EMBL" id="KQ243745">
    <property type="protein sequence ID" value="KNC75257.1"/>
    <property type="molecule type" value="Genomic_DNA"/>
</dbReference>
<evidence type="ECO:0000256" key="1">
    <source>
        <dbReference type="ARBA" id="ARBA00004141"/>
    </source>
</evidence>
<dbReference type="GeneID" id="25912719"/>
<evidence type="ECO:0000259" key="11">
    <source>
        <dbReference type="PROSITE" id="PS51846"/>
    </source>
</evidence>
<dbReference type="Gene3D" id="3.10.580.10">
    <property type="entry name" value="CBS-domain"/>
    <property type="match status" value="1"/>
</dbReference>
<dbReference type="GO" id="GO:0005886">
    <property type="term" value="C:plasma membrane"/>
    <property type="evidence" value="ECO:0007669"/>
    <property type="project" value="TreeGrafter"/>
</dbReference>
<gene>
    <name evidence="12" type="ORF">SARC_12215</name>
</gene>
<dbReference type="PANTHER" id="PTHR12064">
    <property type="entry name" value="METAL TRANSPORTER CNNM"/>
    <property type="match status" value="1"/>
</dbReference>
<dbReference type="CDD" id="cd04590">
    <property type="entry name" value="CBS_pair_CorC_HlyC_assoc"/>
    <property type="match status" value="1"/>
</dbReference>
<dbReference type="Proteomes" id="UP000054560">
    <property type="component" value="Unassembled WGS sequence"/>
</dbReference>
<dbReference type="InterPro" id="IPR000644">
    <property type="entry name" value="CBS_dom"/>
</dbReference>
<dbReference type="PROSITE" id="PS51371">
    <property type="entry name" value="CBS"/>
    <property type="match status" value="2"/>
</dbReference>
<reference evidence="12 13" key="1">
    <citation type="submission" date="2011-02" db="EMBL/GenBank/DDBJ databases">
        <title>The Genome Sequence of Sphaeroforma arctica JP610.</title>
        <authorList>
            <consortium name="The Broad Institute Genome Sequencing Platform"/>
            <person name="Russ C."/>
            <person name="Cuomo C."/>
            <person name="Young S.K."/>
            <person name="Zeng Q."/>
            <person name="Gargeya S."/>
            <person name="Alvarado L."/>
            <person name="Berlin A."/>
            <person name="Chapman S.B."/>
            <person name="Chen Z."/>
            <person name="Freedman E."/>
            <person name="Gellesch M."/>
            <person name="Goldberg J."/>
            <person name="Griggs A."/>
            <person name="Gujja S."/>
            <person name="Heilman E."/>
            <person name="Heiman D."/>
            <person name="Howarth C."/>
            <person name="Mehta T."/>
            <person name="Neiman D."/>
            <person name="Pearson M."/>
            <person name="Roberts A."/>
            <person name="Saif S."/>
            <person name="Shea T."/>
            <person name="Shenoy N."/>
            <person name="Sisk P."/>
            <person name="Stolte C."/>
            <person name="Sykes S."/>
            <person name="White J."/>
            <person name="Yandava C."/>
            <person name="Burger G."/>
            <person name="Gray M.W."/>
            <person name="Holland P.W.H."/>
            <person name="King N."/>
            <person name="Lang F.B.F."/>
            <person name="Roger A.J."/>
            <person name="Ruiz-Trillo I."/>
            <person name="Haas B."/>
            <person name="Nusbaum C."/>
            <person name="Birren B."/>
        </authorList>
    </citation>
    <scope>NUCLEOTIDE SEQUENCE [LARGE SCALE GENOMIC DNA]</scope>
    <source>
        <strain evidence="12 13">JP610</strain>
    </source>
</reference>
<feature type="transmembrane region" description="Helical" evidence="9">
    <location>
        <begin position="157"/>
        <end position="179"/>
    </location>
</feature>
<feature type="domain" description="CNNM transmembrane" evidence="11">
    <location>
        <begin position="37"/>
        <end position="217"/>
    </location>
</feature>
<dbReference type="InterPro" id="IPR002550">
    <property type="entry name" value="CNNM"/>
</dbReference>
<dbReference type="eggNOG" id="KOG2118">
    <property type="taxonomic scope" value="Eukaryota"/>
</dbReference>
<evidence type="ECO:0000313" key="13">
    <source>
        <dbReference type="Proteomes" id="UP000054560"/>
    </source>
</evidence>
<dbReference type="InterPro" id="IPR046342">
    <property type="entry name" value="CBS_dom_sf"/>
</dbReference>
<feature type="transmembrane region" description="Helical" evidence="9">
    <location>
        <begin position="41"/>
        <end position="68"/>
    </location>
</feature>
<keyword evidence="6" id="KW-0129">CBS domain</keyword>
<dbReference type="PROSITE" id="PS51846">
    <property type="entry name" value="CNNM"/>
    <property type="match status" value="1"/>
</dbReference>
<sequence length="716" mass="78488">MLIQDIEPGSLYLCVNNTFVATAANGYALIVEEEETPIAPLWAACLLIFGLLCLSGLFSGLNLGLMALDTTGLQIIMKVGEPQQKKYAETIYPIRKHGNLLLCTLLLGNVLVNNTLTIILESVIGGGVMAVILSTAGIVVFGEIIPQSICTRHGLFVGAKTIYITKLFVMLMFVIAYPISKILDWVLGRELGVMYSRRELKELVRLTGSQVNLNQDEMAMIGGVLDFTTKTVGQIMTPMQDVFMIEIHARLDFKTLKLIVESGHSRVPVYENDSYGIKKIVGILFVKDLTFVDPDDELPLSTVIKFYDRTFQYVFDDTKLDEMLSTFKSGHCHLAVVRKVNDEGEGDPFYENVGVISLEDVLEEIIQSEIVDETDRITDNITRNPVPRGDGNPLRLGHKDHASATNLSGGKVQGQTFDDLSGRGSDQQHVSSQLKLAILSFLTTSFDLFGESTMTRAIAQRVIDNAMYRKFNRLDGLADTARREGGPEAHDSQTIERARRGVLYESGKKTTVFTVILEGRVRVITNTDGLTFDAGPFSTLGIQALSQGEYVPDFRAITDLSDGLLMQITTEDYKRAINASKLQRTTSQLLRSPQPQMRTNSGMTPDKVASIGADTASEVHSQSKGSLCKESAIMRCDEDEKIEMVDLNESSAIDAESLGDGTRMSIESDLNSVLRVNELRQGGSGVSSDGDSTANLTDAVAINVCNVAKTTDDKLI</sequence>
<evidence type="ECO:0000256" key="4">
    <source>
        <dbReference type="ARBA" id="ARBA00022989"/>
    </source>
</evidence>
<evidence type="ECO:0008006" key="14">
    <source>
        <dbReference type="Google" id="ProtNLM"/>
    </source>
</evidence>
<evidence type="ECO:0000256" key="3">
    <source>
        <dbReference type="ARBA" id="ARBA00022737"/>
    </source>
</evidence>
<proteinExistence type="predicted"/>
<dbReference type="RefSeq" id="XP_014149159.1">
    <property type="nucleotide sequence ID" value="XM_014293684.1"/>
</dbReference>
<dbReference type="FunFam" id="3.10.580.10:FF:000006">
    <property type="entry name" value="DUF21 and CBS domain protein"/>
    <property type="match status" value="1"/>
</dbReference>
<dbReference type="InterPro" id="IPR044751">
    <property type="entry name" value="Ion_transp-like_CBS"/>
</dbReference>
<keyword evidence="4 7" id="KW-1133">Transmembrane helix</keyword>
<keyword evidence="3" id="KW-0677">Repeat</keyword>
<keyword evidence="2 7" id="KW-0812">Transmembrane</keyword>
<feature type="domain" description="CBS" evidence="10">
    <location>
        <begin position="236"/>
        <end position="300"/>
    </location>
</feature>
<feature type="domain" description="CBS" evidence="10">
    <location>
        <begin position="307"/>
        <end position="373"/>
    </location>
</feature>
<organism evidence="12 13">
    <name type="scientific">Sphaeroforma arctica JP610</name>
    <dbReference type="NCBI Taxonomy" id="667725"/>
    <lineage>
        <taxon>Eukaryota</taxon>
        <taxon>Ichthyosporea</taxon>
        <taxon>Ichthyophonida</taxon>
        <taxon>Sphaeroforma</taxon>
    </lineage>
</organism>
<dbReference type="OrthoDB" id="5353557at2759"/>
<evidence type="ECO:0000256" key="6">
    <source>
        <dbReference type="PROSITE-ProRule" id="PRU00703"/>
    </source>
</evidence>
<feature type="transmembrane region" description="Helical" evidence="9">
    <location>
        <begin position="100"/>
        <end position="120"/>
    </location>
</feature>
<dbReference type="Pfam" id="PF01595">
    <property type="entry name" value="CNNM"/>
    <property type="match status" value="1"/>
</dbReference>
<keyword evidence="5 7" id="KW-0472">Membrane</keyword>